<evidence type="ECO:0000313" key="3">
    <source>
        <dbReference type="EMBL" id="OUC77158.1"/>
    </source>
</evidence>
<comment type="caution">
    <text evidence="3">The sequence shown here is derived from an EMBL/GenBank/DDBJ whole genome shotgun (WGS) entry which is preliminary data.</text>
</comment>
<gene>
    <name evidence="3" type="ORF">CA984_43600</name>
</gene>
<feature type="region of interest" description="Disordered" evidence="1">
    <location>
        <begin position="26"/>
        <end position="52"/>
    </location>
</feature>
<feature type="domain" description="ASPIC/UnbV" evidence="2">
    <location>
        <begin position="54"/>
        <end position="108"/>
    </location>
</feature>
<reference evidence="3 4" key="1">
    <citation type="submission" date="2017-05" db="EMBL/GenBank/DDBJ databases">
        <title>Biotechnological potential of actinobacteria isolated from South African environments.</title>
        <authorList>
            <person name="Le Roes-Hill M."/>
            <person name="Prins A."/>
            <person name="Durrell K.A."/>
        </authorList>
    </citation>
    <scope>NUCLEOTIDE SEQUENCE [LARGE SCALE GENOMIC DNA]</scope>
    <source>
        <strain evidence="3">M26</strain>
    </source>
</reference>
<evidence type="ECO:0000256" key="1">
    <source>
        <dbReference type="SAM" id="MobiDB-lite"/>
    </source>
</evidence>
<dbReference type="Pfam" id="PF07593">
    <property type="entry name" value="UnbV_ASPIC"/>
    <property type="match status" value="1"/>
</dbReference>
<evidence type="ECO:0000259" key="2">
    <source>
        <dbReference type="Pfam" id="PF07593"/>
    </source>
</evidence>
<protein>
    <recommendedName>
        <fullName evidence="2">ASPIC/UnbV domain-containing protein</fullName>
    </recommendedName>
</protein>
<proteinExistence type="predicted"/>
<sequence>LSALISPLPARPPLVRPRLTLSALVGPVPSGSGPPSRPPLTRPAVPGPVRTRPAIGATATVRLPGGSTLSRQLYPANGHNGFSAPELLFGLGGDAPDGPLPVELSWRDACGVLRTASVSVRPGWHRILLADGRASEMD</sequence>
<keyword evidence="4" id="KW-1185">Reference proteome</keyword>
<feature type="non-terminal residue" evidence="3">
    <location>
        <position position="1"/>
    </location>
</feature>
<organism evidence="3 4">
    <name type="scientific">Streptosporangium minutum</name>
    <dbReference type="NCBI Taxonomy" id="569862"/>
    <lineage>
        <taxon>Bacteria</taxon>
        <taxon>Bacillati</taxon>
        <taxon>Actinomycetota</taxon>
        <taxon>Actinomycetes</taxon>
        <taxon>Streptosporangiales</taxon>
        <taxon>Streptosporangiaceae</taxon>
        <taxon>Streptosporangium</taxon>
    </lineage>
</organism>
<dbReference type="RefSeq" id="WP_207621272.1">
    <property type="nucleotide sequence ID" value="NZ_NGFP01000463.1"/>
</dbReference>
<evidence type="ECO:0000313" key="4">
    <source>
        <dbReference type="Proteomes" id="UP000194761"/>
    </source>
</evidence>
<name>A0A243Q961_9ACTN</name>
<dbReference type="Proteomes" id="UP000194761">
    <property type="component" value="Unassembled WGS sequence"/>
</dbReference>
<dbReference type="EMBL" id="NGFP01000463">
    <property type="protein sequence ID" value="OUC77158.1"/>
    <property type="molecule type" value="Genomic_DNA"/>
</dbReference>
<accession>A0A243Q961</accession>
<dbReference type="InterPro" id="IPR011519">
    <property type="entry name" value="UnbV_ASPIC"/>
</dbReference>
<dbReference type="AlphaFoldDB" id="A0A243Q961"/>